<dbReference type="InterPro" id="IPR008928">
    <property type="entry name" value="6-hairpin_glycosidase_sf"/>
</dbReference>
<evidence type="ECO:0000256" key="1">
    <source>
        <dbReference type="ARBA" id="ARBA00001445"/>
    </source>
</evidence>
<dbReference type="InterPro" id="IPR016007">
    <property type="entry name" value="Alpha_rhamnosid"/>
</dbReference>
<dbReference type="Pfam" id="PF08531">
    <property type="entry name" value="Bac_rhamnosid_N"/>
    <property type="match status" value="1"/>
</dbReference>
<comment type="catalytic activity">
    <reaction evidence="1">
        <text>Hydrolysis of terminal non-reducing alpha-L-rhamnose residues in alpha-L-rhamnosides.</text>
        <dbReference type="EC" id="3.2.1.40"/>
    </reaction>
</comment>
<dbReference type="Gene3D" id="2.60.420.10">
    <property type="entry name" value="Maltose phosphorylase, domain 3"/>
    <property type="match status" value="1"/>
</dbReference>
<dbReference type="PANTHER" id="PTHR33307">
    <property type="entry name" value="ALPHA-RHAMNOSIDASE (EUROFUNG)"/>
    <property type="match status" value="1"/>
</dbReference>
<sequence precursor="true">MTRLQRALQILSLSLAASGGLAHASTGWEAEWITADTPSEPNSWQSFRRSFTLPEKPGRAEAKLACDSKYWLWINGRLVVFEGQLKRGPRPQATYFDRVDIAEYLRRGENCVAVLVGYFGKDGMSHQDSGQCGLVFQAQIDHRQLFSDDKWKAVRHPAYQQTDPPHPNWRLPESNLRFDARLDMQGWTEGHYDDSEWPSAKALGTPPANPWGALVERPVPQWRFSEPRNYENADSFPSVSTGEPIIAQLPYNAQVNPILDVEGSQGDKIRIQTDNYRGGSEPNVRSEYLVREGRQHYESLGWMNGHRVIYEVPKGTRIYGLKYRETGYDANLAGAFTCSNQRLNTLWKKSQRTLYINMRDTYFDCPDRERAQWWGDVTLELQQAFYALDRRSDRLGSKAIRELAAWQEEDGTLFSPVPAGNWNKELPLQMLASVGRYGYWEYYRHSGDIDTIRAVYPSVRRYLQLWQLGEDGLVIQRKGDWTWGDWGANKDMPLLYNAWYYLALDGLQRMASLLGDHKAAAECAKSKARLHAAFHKTFWTPQGYRSPGHAGPTDDRGNALAVVSGLASRANTEVLTKVLVEERHASPYMEKYVIEALFHLGEGDSAVSRLLDRYGPMIDSPITTLWEGWGVGEAGYGGGSYNHAWSGGPLTLLSQYVAGVDPLEPGYATVQISPVLASLSDVECIVPSPRGRIAVSFKDSDRTTSVSVRLPDGVTAMLRLNRDWVGLVDRETSESLEPLAGTSIGGARIRDVDDNQITIEIGSEGLEANLVRGPRD</sequence>
<evidence type="ECO:0000256" key="2">
    <source>
        <dbReference type="ARBA" id="ARBA00012652"/>
    </source>
</evidence>
<dbReference type="SUPFAM" id="SSF49785">
    <property type="entry name" value="Galactose-binding domain-like"/>
    <property type="match status" value="1"/>
</dbReference>
<feature type="domain" description="Alpha-L-rhamnosidase six-hairpin glycosidase" evidence="6">
    <location>
        <begin position="333"/>
        <end position="657"/>
    </location>
</feature>
<feature type="signal peptide" evidence="4">
    <location>
        <begin position="1"/>
        <end position="24"/>
    </location>
</feature>
<dbReference type="InterPro" id="IPR013737">
    <property type="entry name" value="Bac_rhamnosid_N"/>
</dbReference>
<dbReference type="InterPro" id="IPR035396">
    <property type="entry name" value="Bac_rhamnosid6H"/>
</dbReference>
<evidence type="ECO:0000256" key="4">
    <source>
        <dbReference type="SAM" id="SignalP"/>
    </source>
</evidence>
<dbReference type="OrthoDB" id="9761045at2"/>
<dbReference type="PANTHER" id="PTHR33307:SF6">
    <property type="entry name" value="ALPHA-RHAMNOSIDASE (EUROFUNG)-RELATED"/>
    <property type="match status" value="1"/>
</dbReference>
<dbReference type="Proteomes" id="UP000316714">
    <property type="component" value="Unassembled WGS sequence"/>
</dbReference>
<name>A0A5C5VES9_9BACT</name>
<evidence type="ECO:0000313" key="9">
    <source>
        <dbReference type="Proteomes" id="UP000316714"/>
    </source>
</evidence>
<protein>
    <recommendedName>
        <fullName evidence="2">alpha-L-rhamnosidase</fullName>
        <ecNumber evidence="2">3.2.1.40</ecNumber>
    </recommendedName>
</protein>
<dbReference type="EMBL" id="SIHJ01000001">
    <property type="protein sequence ID" value="TWT37146.1"/>
    <property type="molecule type" value="Genomic_DNA"/>
</dbReference>
<feature type="domain" description="Bacterial alpha-L-rhamnosidase N-terminal" evidence="5">
    <location>
        <begin position="93"/>
        <end position="207"/>
    </location>
</feature>
<keyword evidence="3" id="KW-0378">Hydrolase</keyword>
<dbReference type="InterPro" id="IPR035398">
    <property type="entry name" value="Bac_rhamnosid_C"/>
</dbReference>
<evidence type="ECO:0000259" key="5">
    <source>
        <dbReference type="Pfam" id="PF08531"/>
    </source>
</evidence>
<dbReference type="Gene3D" id="2.60.120.260">
    <property type="entry name" value="Galactose-binding domain-like"/>
    <property type="match status" value="1"/>
</dbReference>
<dbReference type="GO" id="GO:0005975">
    <property type="term" value="P:carbohydrate metabolic process"/>
    <property type="evidence" value="ECO:0007669"/>
    <property type="project" value="InterPro"/>
</dbReference>
<proteinExistence type="predicted"/>
<keyword evidence="9" id="KW-1185">Reference proteome</keyword>
<comment type="caution">
    <text evidence="8">The sequence shown here is derived from an EMBL/GenBank/DDBJ whole genome shotgun (WGS) entry which is preliminary data.</text>
</comment>
<evidence type="ECO:0000313" key="8">
    <source>
        <dbReference type="EMBL" id="TWT37146.1"/>
    </source>
</evidence>
<feature type="domain" description="Alpha-L-rhamnosidase C-terminal" evidence="7">
    <location>
        <begin position="659"/>
        <end position="723"/>
    </location>
</feature>
<dbReference type="SUPFAM" id="SSF48208">
    <property type="entry name" value="Six-hairpin glycosidases"/>
    <property type="match status" value="1"/>
</dbReference>
<dbReference type="EC" id="3.2.1.40" evidence="2"/>
<reference evidence="8 9" key="1">
    <citation type="submission" date="2019-02" db="EMBL/GenBank/DDBJ databases">
        <title>Deep-cultivation of Planctomycetes and their phenomic and genomic characterization uncovers novel biology.</title>
        <authorList>
            <person name="Wiegand S."/>
            <person name="Jogler M."/>
            <person name="Boedeker C."/>
            <person name="Pinto D."/>
            <person name="Vollmers J."/>
            <person name="Rivas-Marin E."/>
            <person name="Kohn T."/>
            <person name="Peeters S.H."/>
            <person name="Heuer A."/>
            <person name="Rast P."/>
            <person name="Oberbeckmann S."/>
            <person name="Bunk B."/>
            <person name="Jeske O."/>
            <person name="Meyerdierks A."/>
            <person name="Storesund J.E."/>
            <person name="Kallscheuer N."/>
            <person name="Luecker S."/>
            <person name="Lage O.M."/>
            <person name="Pohl T."/>
            <person name="Merkel B.J."/>
            <person name="Hornburger P."/>
            <person name="Mueller R.-W."/>
            <person name="Bruemmer F."/>
            <person name="Labrenz M."/>
            <person name="Spormann A.M."/>
            <person name="Op Den Camp H."/>
            <person name="Overmann J."/>
            <person name="Amann R."/>
            <person name="Jetten M.S.M."/>
            <person name="Mascher T."/>
            <person name="Medema M.H."/>
            <person name="Devos D.P."/>
            <person name="Kaster A.-K."/>
            <person name="Ovreas L."/>
            <person name="Rohde M."/>
            <person name="Galperin M.Y."/>
            <person name="Jogler C."/>
        </authorList>
    </citation>
    <scope>NUCLEOTIDE SEQUENCE [LARGE SCALE GENOMIC DNA]</scope>
    <source>
        <strain evidence="8 9">KOR34</strain>
    </source>
</reference>
<evidence type="ECO:0000259" key="6">
    <source>
        <dbReference type="Pfam" id="PF17389"/>
    </source>
</evidence>
<evidence type="ECO:0000256" key="3">
    <source>
        <dbReference type="ARBA" id="ARBA00022801"/>
    </source>
</evidence>
<keyword evidence="4" id="KW-0732">Signal</keyword>
<dbReference type="AlphaFoldDB" id="A0A5C5VES9"/>
<accession>A0A5C5VES9</accession>
<dbReference type="RefSeq" id="WP_146564500.1">
    <property type="nucleotide sequence ID" value="NZ_SIHJ01000001.1"/>
</dbReference>
<dbReference type="Pfam" id="PF17389">
    <property type="entry name" value="Bac_rhamnosid6H"/>
    <property type="match status" value="1"/>
</dbReference>
<evidence type="ECO:0000259" key="7">
    <source>
        <dbReference type="Pfam" id="PF17390"/>
    </source>
</evidence>
<dbReference type="Pfam" id="PF17390">
    <property type="entry name" value="Bac_rhamnosid_C"/>
    <property type="match status" value="1"/>
</dbReference>
<feature type="chain" id="PRO_5022696983" description="alpha-L-rhamnosidase" evidence="4">
    <location>
        <begin position="25"/>
        <end position="776"/>
    </location>
</feature>
<dbReference type="GO" id="GO:0030596">
    <property type="term" value="F:alpha-L-rhamnosidase activity"/>
    <property type="evidence" value="ECO:0007669"/>
    <property type="project" value="UniProtKB-EC"/>
</dbReference>
<gene>
    <name evidence="8" type="ORF">KOR34_20930</name>
</gene>
<dbReference type="InterPro" id="IPR012341">
    <property type="entry name" value="6hp_glycosidase-like_sf"/>
</dbReference>
<organism evidence="8 9">
    <name type="scientific">Posidoniimonas corsicana</name>
    <dbReference type="NCBI Taxonomy" id="1938618"/>
    <lineage>
        <taxon>Bacteria</taxon>
        <taxon>Pseudomonadati</taxon>
        <taxon>Planctomycetota</taxon>
        <taxon>Planctomycetia</taxon>
        <taxon>Pirellulales</taxon>
        <taxon>Lacipirellulaceae</taxon>
        <taxon>Posidoniimonas</taxon>
    </lineage>
</organism>
<dbReference type="InterPro" id="IPR008979">
    <property type="entry name" value="Galactose-bd-like_sf"/>
</dbReference>
<dbReference type="Gene3D" id="1.50.10.10">
    <property type="match status" value="1"/>
</dbReference>